<dbReference type="PANTHER" id="PTHR31852">
    <property type="entry name" value="LATE EMBRYOGENESIS ABUNDANT (LEA) HYDROXYPROLINE-RICH GLYCOPROTEIN FAMILY"/>
    <property type="match status" value="1"/>
</dbReference>
<gene>
    <name evidence="3" type="ORF">AAHA92_32312</name>
</gene>
<dbReference type="InterPro" id="IPR055301">
    <property type="entry name" value="Lea14-like_2"/>
</dbReference>
<feature type="domain" description="Late embryogenesis abundant protein LEA-2 subgroup" evidence="2">
    <location>
        <begin position="71"/>
        <end position="146"/>
    </location>
</feature>
<evidence type="ECO:0000259" key="2">
    <source>
        <dbReference type="Pfam" id="PF03168"/>
    </source>
</evidence>
<dbReference type="InterPro" id="IPR004864">
    <property type="entry name" value="LEA_2"/>
</dbReference>
<dbReference type="Proteomes" id="UP001567538">
    <property type="component" value="Unassembled WGS sequence"/>
</dbReference>
<reference evidence="3 4" key="1">
    <citation type="submission" date="2024-06" db="EMBL/GenBank/DDBJ databases">
        <title>A chromosome level genome sequence of Diviner's sage (Salvia divinorum).</title>
        <authorList>
            <person name="Ford S.A."/>
            <person name="Ro D.-K."/>
            <person name="Ness R.W."/>
            <person name="Phillips M.A."/>
        </authorList>
    </citation>
    <scope>NUCLEOTIDE SEQUENCE [LARGE SCALE GENOMIC DNA]</scope>
    <source>
        <strain evidence="3">SAF-2024a</strain>
        <tissue evidence="3">Leaf</tissue>
    </source>
</reference>
<comment type="caution">
    <text evidence="3">The sequence shown here is derived from an EMBL/GenBank/DDBJ whole genome shotgun (WGS) entry which is preliminary data.</text>
</comment>
<name>A0ABD1FMF6_SALDI</name>
<dbReference type="Pfam" id="PF03168">
    <property type="entry name" value="LEA_2"/>
    <property type="match status" value="1"/>
</dbReference>
<keyword evidence="1" id="KW-0472">Membrane</keyword>
<keyword evidence="1" id="KW-0812">Transmembrane</keyword>
<evidence type="ECO:0000313" key="3">
    <source>
        <dbReference type="EMBL" id="KAL1532283.1"/>
    </source>
</evidence>
<keyword evidence="1" id="KW-1133">Transmembrane helix</keyword>
<protein>
    <recommendedName>
        <fullName evidence="2">Late embryogenesis abundant protein LEA-2 subgroup domain-containing protein</fullName>
    </recommendedName>
</protein>
<feature type="transmembrane region" description="Helical" evidence="1">
    <location>
        <begin position="16"/>
        <end position="39"/>
    </location>
</feature>
<keyword evidence="4" id="KW-1185">Reference proteome</keyword>
<dbReference type="AlphaFoldDB" id="A0ABD1FMF6"/>
<accession>A0ABD1FMF6</accession>
<evidence type="ECO:0000313" key="4">
    <source>
        <dbReference type="Proteomes" id="UP001567538"/>
    </source>
</evidence>
<organism evidence="3 4">
    <name type="scientific">Salvia divinorum</name>
    <name type="common">Maria pastora</name>
    <name type="synonym">Diviner's sage</name>
    <dbReference type="NCBI Taxonomy" id="28513"/>
    <lineage>
        <taxon>Eukaryota</taxon>
        <taxon>Viridiplantae</taxon>
        <taxon>Streptophyta</taxon>
        <taxon>Embryophyta</taxon>
        <taxon>Tracheophyta</taxon>
        <taxon>Spermatophyta</taxon>
        <taxon>Magnoliopsida</taxon>
        <taxon>eudicotyledons</taxon>
        <taxon>Gunneridae</taxon>
        <taxon>Pentapetalae</taxon>
        <taxon>asterids</taxon>
        <taxon>lamiids</taxon>
        <taxon>Lamiales</taxon>
        <taxon>Lamiaceae</taxon>
        <taxon>Nepetoideae</taxon>
        <taxon>Mentheae</taxon>
        <taxon>Salviinae</taxon>
        <taxon>Salvia</taxon>
        <taxon>Salvia subgen. Calosphace</taxon>
    </lineage>
</organism>
<sequence>MPPRTKPQTPTNNGKYLFYIIEAIAFQTIIIVTILLTLLHKTPPKLRFQALAVEKLTVNATSFSFRLHGEVTLRNPNFGQFKFPEGKVVILYRNNSIGGAVIPAGRVKARSAEKMNVTVVAEAGDFGGEGKVTLSSNAVLSGRIRVSKRRVKATMNCTMDVDTRRGSIDQFKCD</sequence>
<proteinExistence type="predicted"/>
<dbReference type="EMBL" id="JBEAFC010000014">
    <property type="protein sequence ID" value="KAL1532283.1"/>
    <property type="molecule type" value="Genomic_DNA"/>
</dbReference>
<evidence type="ECO:0000256" key="1">
    <source>
        <dbReference type="SAM" id="Phobius"/>
    </source>
</evidence>